<dbReference type="Pfam" id="PF07690">
    <property type="entry name" value="MFS_1"/>
    <property type="match status" value="2"/>
</dbReference>
<feature type="transmembrane region" description="Helical" evidence="5">
    <location>
        <begin position="254"/>
        <end position="272"/>
    </location>
</feature>
<feature type="domain" description="Major facilitator superfamily (MFS) profile" evidence="6">
    <location>
        <begin position="36"/>
        <end position="421"/>
    </location>
</feature>
<accession>A0A0N4W502</accession>
<feature type="transmembrane region" description="Helical" evidence="5">
    <location>
        <begin position="74"/>
        <end position="95"/>
    </location>
</feature>
<feature type="transmembrane region" description="Helical" evidence="5">
    <location>
        <begin position="310"/>
        <end position="332"/>
    </location>
</feature>
<evidence type="ECO:0000313" key="7">
    <source>
        <dbReference type="EMBL" id="VDO24578.1"/>
    </source>
</evidence>
<protein>
    <submittedName>
        <fullName evidence="9">MFS domain-containing protein</fullName>
    </submittedName>
</protein>
<dbReference type="GO" id="GO:0022857">
    <property type="term" value="F:transmembrane transporter activity"/>
    <property type="evidence" value="ECO:0007669"/>
    <property type="project" value="InterPro"/>
</dbReference>
<sequence length="430" mass="47753">MAPDQWPIITGMASSASSETKSENDVKLFSMTLPRPIAFTYLLSILYNITFFMQFMSAPYLIKSLGVSDTENGYIQTFFGILQMCGGPVFGAIVQRFGIRYALHLCYLSTMISSILLLMSYDVKTLLLSRVPCIFMHGQQGHQTLLSALTNPGKERTNAFGRMGLTFGLGFIFTPIFSFISTSVFSINGPIMVSAMLCIVPFLVLENCVQRSSYENSRSDDSEEPSQHMSFSNVARILKRPGVLNIMFKKNAPILPMLLVFAIMQVISSPGKVIDSASGSIKRWIDWVCIMFSNGFGVIWMRKKFSEQTLLFIGMIFFSVAFGLFFFFHWLWMIVVVMPFIAFGMSLVATVADSLLTALVAENEEGLVLGVATSFNSLIRTFAPTISGYILENFGFSTFALIGSLSTAVGHAAIFLFPLRENLLRKSKAE</sequence>
<comment type="subcellular location">
    <subcellularLocation>
        <location evidence="1">Membrane</location>
        <topology evidence="1">Multi-pass membrane protein</topology>
    </subcellularLocation>
</comment>
<reference evidence="7 8" key="2">
    <citation type="submission" date="2018-11" db="EMBL/GenBank/DDBJ databases">
        <authorList>
            <consortium name="Pathogen Informatics"/>
        </authorList>
    </citation>
    <scope>NUCLEOTIDE SEQUENCE [LARGE SCALE GENOMIC DNA]</scope>
    <source>
        <strain evidence="7 8">MHpl1</strain>
    </source>
</reference>
<evidence type="ECO:0000259" key="6">
    <source>
        <dbReference type="PROSITE" id="PS50850"/>
    </source>
</evidence>
<dbReference type="OrthoDB" id="440553at2759"/>
<proteinExistence type="predicted"/>
<dbReference type="GO" id="GO:0016020">
    <property type="term" value="C:membrane"/>
    <property type="evidence" value="ECO:0007669"/>
    <property type="project" value="UniProtKB-SubCell"/>
</dbReference>
<dbReference type="PROSITE" id="PS50850">
    <property type="entry name" value="MFS"/>
    <property type="match status" value="1"/>
</dbReference>
<feature type="transmembrane region" description="Helical" evidence="5">
    <location>
        <begin position="164"/>
        <end position="185"/>
    </location>
</feature>
<name>A0A0N4W502_HAEPC</name>
<feature type="transmembrane region" description="Helical" evidence="5">
    <location>
        <begin position="396"/>
        <end position="419"/>
    </location>
</feature>
<organism evidence="9">
    <name type="scientific">Haemonchus placei</name>
    <name type="common">Barber's pole worm</name>
    <dbReference type="NCBI Taxonomy" id="6290"/>
    <lineage>
        <taxon>Eukaryota</taxon>
        <taxon>Metazoa</taxon>
        <taxon>Ecdysozoa</taxon>
        <taxon>Nematoda</taxon>
        <taxon>Chromadorea</taxon>
        <taxon>Rhabditida</taxon>
        <taxon>Rhabditina</taxon>
        <taxon>Rhabditomorpha</taxon>
        <taxon>Strongyloidea</taxon>
        <taxon>Trichostrongylidae</taxon>
        <taxon>Haemonchus</taxon>
    </lineage>
</organism>
<reference evidence="9" key="1">
    <citation type="submission" date="2017-02" db="UniProtKB">
        <authorList>
            <consortium name="WormBaseParasite"/>
        </authorList>
    </citation>
    <scope>IDENTIFICATION</scope>
</reference>
<dbReference type="GO" id="GO:0005635">
    <property type="term" value="C:nuclear envelope"/>
    <property type="evidence" value="ECO:0007669"/>
    <property type="project" value="TreeGrafter"/>
</dbReference>
<dbReference type="Proteomes" id="UP000268014">
    <property type="component" value="Unassembled WGS sequence"/>
</dbReference>
<dbReference type="PANTHER" id="PTHR24002">
    <property type="entry name" value="SOLUTE CARRIER FAMILY 22 MEMBER 18"/>
    <property type="match status" value="1"/>
</dbReference>
<feature type="transmembrane region" description="Helical" evidence="5">
    <location>
        <begin position="38"/>
        <end position="62"/>
    </location>
</feature>
<evidence type="ECO:0000256" key="2">
    <source>
        <dbReference type="ARBA" id="ARBA00022692"/>
    </source>
</evidence>
<keyword evidence="4 5" id="KW-0472">Membrane</keyword>
<feature type="transmembrane region" description="Helical" evidence="5">
    <location>
        <begin position="191"/>
        <end position="209"/>
    </location>
</feature>
<evidence type="ECO:0000313" key="9">
    <source>
        <dbReference type="WBParaSite" id="HPLM_0000500601-mRNA-1"/>
    </source>
</evidence>
<dbReference type="InterPro" id="IPR020846">
    <property type="entry name" value="MFS_dom"/>
</dbReference>
<dbReference type="InterPro" id="IPR011701">
    <property type="entry name" value="MFS"/>
</dbReference>
<dbReference type="PRINTS" id="PR01035">
    <property type="entry name" value="TCRTETA"/>
</dbReference>
<evidence type="ECO:0000256" key="1">
    <source>
        <dbReference type="ARBA" id="ARBA00004141"/>
    </source>
</evidence>
<dbReference type="PANTHER" id="PTHR24002:SF3">
    <property type="entry name" value="SOLUTE CARRIER FAMILY 22 MEMBER 18"/>
    <property type="match status" value="1"/>
</dbReference>
<evidence type="ECO:0000313" key="8">
    <source>
        <dbReference type="Proteomes" id="UP000268014"/>
    </source>
</evidence>
<evidence type="ECO:0000256" key="4">
    <source>
        <dbReference type="ARBA" id="ARBA00023136"/>
    </source>
</evidence>
<keyword evidence="2 5" id="KW-0812">Transmembrane</keyword>
<dbReference type="InterPro" id="IPR001958">
    <property type="entry name" value="Tet-R_TetA/multi-R_MdtG-like"/>
</dbReference>
<evidence type="ECO:0000256" key="5">
    <source>
        <dbReference type="SAM" id="Phobius"/>
    </source>
</evidence>
<dbReference type="AlphaFoldDB" id="A0A0N4W502"/>
<dbReference type="STRING" id="6290.A0A0N4W502"/>
<keyword evidence="3 5" id="KW-1133">Transmembrane helix</keyword>
<dbReference type="WBParaSite" id="HPLM_0000500601-mRNA-1">
    <property type="protein sequence ID" value="HPLM_0000500601-mRNA-1"/>
    <property type="gene ID" value="HPLM_0000500601"/>
</dbReference>
<keyword evidence="8" id="KW-1185">Reference proteome</keyword>
<gene>
    <name evidence="7" type="ORF">HPLM_LOCUS4998</name>
</gene>
<dbReference type="InterPro" id="IPR036259">
    <property type="entry name" value="MFS_trans_sf"/>
</dbReference>
<dbReference type="SUPFAM" id="SSF103473">
    <property type="entry name" value="MFS general substrate transporter"/>
    <property type="match status" value="1"/>
</dbReference>
<dbReference type="OMA" id="RLMKYPR"/>
<feature type="transmembrane region" description="Helical" evidence="5">
    <location>
        <begin position="338"/>
        <end position="360"/>
    </location>
</feature>
<dbReference type="EMBL" id="UZAF01016277">
    <property type="protein sequence ID" value="VDO24578.1"/>
    <property type="molecule type" value="Genomic_DNA"/>
</dbReference>
<dbReference type="Gene3D" id="1.20.1250.20">
    <property type="entry name" value="MFS general substrate transporter like domains"/>
    <property type="match status" value="1"/>
</dbReference>
<evidence type="ECO:0000256" key="3">
    <source>
        <dbReference type="ARBA" id="ARBA00022989"/>
    </source>
</evidence>
<feature type="transmembrane region" description="Helical" evidence="5">
    <location>
        <begin position="101"/>
        <end position="121"/>
    </location>
</feature>
<feature type="transmembrane region" description="Helical" evidence="5">
    <location>
        <begin position="284"/>
        <end position="301"/>
    </location>
</feature>